<name>A0AC59Z080_RANTA</name>
<sequence length="129" mass="14333">MPPKACNVVFYLYLTFGGLFSKDLLDSLGKTPQLMPCFLPLLGCTGFPGTSWHKRVWFHARNYPTSFLVQPTLPSPSEKTSCCWDFEGAQEWVLEKGKSVDFGVSKMKANPKPGSDTIWRSSVTPPAAQ</sequence>
<gene>
    <name evidence="1" type="ORF">MRATA1EN22A_LOCUS12410</name>
</gene>
<reference evidence="1" key="1">
    <citation type="submission" date="2023-05" db="EMBL/GenBank/DDBJ databases">
        <authorList>
            <consortium name="ELIXIR-Norway"/>
        </authorList>
    </citation>
    <scope>NUCLEOTIDE SEQUENCE</scope>
</reference>
<protein>
    <submittedName>
        <fullName evidence="1">Uncharacterized protein</fullName>
    </submittedName>
</protein>
<dbReference type="EMBL" id="OX596105">
    <property type="protein sequence ID" value="CAN0124461.1"/>
    <property type="molecule type" value="Genomic_DNA"/>
</dbReference>
<proteinExistence type="predicted"/>
<dbReference type="Proteomes" id="UP001162501">
    <property type="component" value="Chromosome 21"/>
</dbReference>
<reference evidence="1" key="2">
    <citation type="submission" date="2025-03" db="EMBL/GenBank/DDBJ databases">
        <authorList>
            <consortium name="ELIXIR-Norway"/>
            <consortium name="Elixir Norway"/>
        </authorList>
    </citation>
    <scope>NUCLEOTIDE SEQUENCE</scope>
</reference>
<evidence type="ECO:0000313" key="2">
    <source>
        <dbReference type="Proteomes" id="UP001162501"/>
    </source>
</evidence>
<accession>A0AC59Z080</accession>
<organism evidence="1 2">
    <name type="scientific">Rangifer tarandus platyrhynchus</name>
    <name type="common">Svalbard reindeer</name>
    <dbReference type="NCBI Taxonomy" id="3082113"/>
    <lineage>
        <taxon>Eukaryota</taxon>
        <taxon>Metazoa</taxon>
        <taxon>Chordata</taxon>
        <taxon>Craniata</taxon>
        <taxon>Vertebrata</taxon>
        <taxon>Euteleostomi</taxon>
        <taxon>Mammalia</taxon>
        <taxon>Eutheria</taxon>
        <taxon>Laurasiatheria</taxon>
        <taxon>Artiodactyla</taxon>
        <taxon>Ruminantia</taxon>
        <taxon>Pecora</taxon>
        <taxon>Cervidae</taxon>
        <taxon>Odocoileinae</taxon>
        <taxon>Rangifer</taxon>
    </lineage>
</organism>
<evidence type="ECO:0000313" key="1">
    <source>
        <dbReference type="EMBL" id="CAN0124461.1"/>
    </source>
</evidence>